<organism evidence="2 4">
    <name type="scientific">Jannaschia seohaensis</name>
    <dbReference type="NCBI Taxonomy" id="475081"/>
    <lineage>
        <taxon>Bacteria</taxon>
        <taxon>Pseudomonadati</taxon>
        <taxon>Pseudomonadota</taxon>
        <taxon>Alphaproteobacteria</taxon>
        <taxon>Rhodobacterales</taxon>
        <taxon>Roseobacteraceae</taxon>
        <taxon>Jannaschia</taxon>
    </lineage>
</organism>
<dbReference type="EMBL" id="QGDJ01000006">
    <property type="protein sequence ID" value="PWJ17546.1"/>
    <property type="molecule type" value="Genomic_DNA"/>
</dbReference>
<dbReference type="Proteomes" id="UP000245839">
    <property type="component" value="Unassembled WGS sequence"/>
</dbReference>
<dbReference type="PANTHER" id="PTHR45947">
    <property type="entry name" value="SULFOQUINOVOSYL TRANSFERASE SQD2"/>
    <property type="match status" value="1"/>
</dbReference>
<evidence type="ECO:0000313" key="1">
    <source>
        <dbReference type="EMBL" id="PWJ17546.1"/>
    </source>
</evidence>
<reference evidence="1 3" key="2">
    <citation type="submission" date="2018-03" db="EMBL/GenBank/DDBJ databases">
        <title>Genomic Encyclopedia of Archaeal and Bacterial Type Strains, Phase II (KMG-II): from individual species to whole genera.</title>
        <authorList>
            <person name="Goeker M."/>
        </authorList>
    </citation>
    <scope>NUCLEOTIDE SEQUENCE [LARGE SCALE GENOMIC DNA]</scope>
    <source>
        <strain evidence="1 3">DSM 25227</strain>
    </source>
</reference>
<dbReference type="EMBL" id="UETC01000006">
    <property type="protein sequence ID" value="SSA47693.1"/>
    <property type="molecule type" value="Genomic_DNA"/>
</dbReference>
<name>A0A2Y9C833_9RHOB</name>
<dbReference type="PANTHER" id="PTHR45947:SF3">
    <property type="entry name" value="SULFOQUINOVOSYL TRANSFERASE SQD2"/>
    <property type="match status" value="1"/>
</dbReference>
<dbReference type="GO" id="GO:0016757">
    <property type="term" value="F:glycosyltransferase activity"/>
    <property type="evidence" value="ECO:0007669"/>
    <property type="project" value="TreeGrafter"/>
</dbReference>
<sequence length="426" mass="45960">MTDADSTARPSRLRQVLIVGDFADLISGQAKVAIDSALLLADGGIDVTFFAACGPVSAALEHPRIRTVCLDQRTILDDPNRLRAMARGIWNGPALTALRKVTAEHDPASTVLHCHGFAKALSPAIGRVLADGPLRSVFTMHEYFLACPNGGFYDYRRNEICTRKPLGASCIATDCDVRHRAHKMWRLVRGAVAAGPGKLPGGLRDVIFISETQRRAIEAYLPEGVRLHSVPNPVEAGGPQVDWRANRHLVFVGRLSREKGALQLAEAARALGLPVRFVGDGPEADPIRKANPEAEITGWVTPEDVQRHLSEARALVFPSLWYEGQPLVPIEAQLRGIPVVCGRWSAAAEEIRDGENGIVYDTPGTASLVAALGRLDTVGTFDSAALARRVAPEAHRDRLIALYEGLLSTAPRQADRSSPNSRSSAA</sequence>
<dbReference type="AlphaFoldDB" id="A0A2Y9C833"/>
<dbReference type="RefSeq" id="WP_170125432.1">
    <property type="nucleotide sequence ID" value="NZ_QGDJ01000006.1"/>
</dbReference>
<gene>
    <name evidence="1" type="ORF">BCF38_106157</name>
    <name evidence="2" type="ORF">SAMN05421539_106157</name>
</gene>
<dbReference type="CDD" id="cd03801">
    <property type="entry name" value="GT4_PimA-like"/>
    <property type="match status" value="1"/>
</dbReference>
<dbReference type="Pfam" id="PF13692">
    <property type="entry name" value="Glyco_trans_1_4"/>
    <property type="match status" value="1"/>
</dbReference>
<dbReference type="SUPFAM" id="SSF53756">
    <property type="entry name" value="UDP-Glycosyltransferase/glycogen phosphorylase"/>
    <property type="match status" value="1"/>
</dbReference>
<evidence type="ECO:0000313" key="4">
    <source>
        <dbReference type="Proteomes" id="UP000251571"/>
    </source>
</evidence>
<protein>
    <submittedName>
        <fullName evidence="1">Glycosyl transferase family 1</fullName>
    </submittedName>
    <submittedName>
        <fullName evidence="2">Glycosyl transferases group 1</fullName>
    </submittedName>
</protein>
<proteinExistence type="predicted"/>
<dbReference type="InterPro" id="IPR050194">
    <property type="entry name" value="Glycosyltransferase_grp1"/>
</dbReference>
<dbReference type="Proteomes" id="UP000251571">
    <property type="component" value="Unassembled WGS sequence"/>
</dbReference>
<accession>A0A2Y9C833</accession>
<evidence type="ECO:0000313" key="3">
    <source>
        <dbReference type="Proteomes" id="UP000245839"/>
    </source>
</evidence>
<keyword evidence="3" id="KW-1185">Reference proteome</keyword>
<dbReference type="Gene3D" id="3.40.50.2000">
    <property type="entry name" value="Glycogen Phosphorylase B"/>
    <property type="match status" value="2"/>
</dbReference>
<keyword evidence="2" id="KW-0808">Transferase</keyword>
<reference evidence="2 4" key="1">
    <citation type="submission" date="2016-10" db="EMBL/GenBank/DDBJ databases">
        <authorList>
            <person name="Cai Z."/>
        </authorList>
    </citation>
    <scope>NUCLEOTIDE SEQUENCE [LARGE SCALE GENOMIC DNA]</scope>
    <source>
        <strain evidence="2 4">DSM 25227</strain>
    </source>
</reference>
<evidence type="ECO:0000313" key="2">
    <source>
        <dbReference type="EMBL" id="SSA47693.1"/>
    </source>
</evidence>